<comment type="caution">
    <text evidence="1">The sequence shown here is derived from an EMBL/GenBank/DDBJ whole genome shotgun (WGS) entry which is preliminary data.</text>
</comment>
<accession>A0A8X6TGK7</accession>
<evidence type="ECO:0000313" key="1">
    <source>
        <dbReference type="EMBL" id="GFT08433.1"/>
    </source>
</evidence>
<evidence type="ECO:0000313" key="2">
    <source>
        <dbReference type="Proteomes" id="UP000887013"/>
    </source>
</evidence>
<keyword evidence="2" id="KW-1185">Reference proteome</keyword>
<proteinExistence type="predicted"/>
<dbReference type="AlphaFoldDB" id="A0A8X6TGK7"/>
<name>A0A8X6TGK7_NEPPI</name>
<evidence type="ECO:0008006" key="3">
    <source>
        <dbReference type="Google" id="ProtNLM"/>
    </source>
</evidence>
<reference evidence="1" key="1">
    <citation type="submission" date="2020-08" db="EMBL/GenBank/DDBJ databases">
        <title>Multicomponent nature underlies the extraordinary mechanical properties of spider dragline silk.</title>
        <authorList>
            <person name="Kono N."/>
            <person name="Nakamura H."/>
            <person name="Mori M."/>
            <person name="Yoshida Y."/>
            <person name="Ohtoshi R."/>
            <person name="Malay A.D."/>
            <person name="Moran D.A.P."/>
            <person name="Tomita M."/>
            <person name="Numata K."/>
            <person name="Arakawa K."/>
        </authorList>
    </citation>
    <scope>NUCLEOTIDE SEQUENCE</scope>
</reference>
<organism evidence="1 2">
    <name type="scientific">Nephila pilipes</name>
    <name type="common">Giant wood spider</name>
    <name type="synonym">Nephila maculata</name>
    <dbReference type="NCBI Taxonomy" id="299642"/>
    <lineage>
        <taxon>Eukaryota</taxon>
        <taxon>Metazoa</taxon>
        <taxon>Ecdysozoa</taxon>
        <taxon>Arthropoda</taxon>
        <taxon>Chelicerata</taxon>
        <taxon>Arachnida</taxon>
        <taxon>Araneae</taxon>
        <taxon>Araneomorphae</taxon>
        <taxon>Entelegynae</taxon>
        <taxon>Araneoidea</taxon>
        <taxon>Nephilidae</taxon>
        <taxon>Nephila</taxon>
    </lineage>
</organism>
<protein>
    <recommendedName>
        <fullName evidence="3">RNase H type-1 domain-containing protein</fullName>
    </recommendedName>
</protein>
<dbReference type="EMBL" id="BMAW01056952">
    <property type="protein sequence ID" value="GFT08433.1"/>
    <property type="molecule type" value="Genomic_DNA"/>
</dbReference>
<gene>
    <name evidence="1" type="ORF">NPIL_42721</name>
</gene>
<dbReference type="Proteomes" id="UP000887013">
    <property type="component" value="Unassembled WGS sequence"/>
</dbReference>
<sequence length="84" mass="9585">MDFPLEQLRVWEKVRRVIQVGHELTPGGLHTARWLATHALKHDISVYWIPSHAGVDGNEKKYVLTKRGSISHLPSDKALKHPET</sequence>